<protein>
    <recommendedName>
        <fullName evidence="5">Cyclin</fullName>
    </recommendedName>
</protein>
<dbReference type="PANTHER" id="PTHR15615">
    <property type="match status" value="1"/>
</dbReference>
<dbReference type="PANTHER" id="PTHR15615:SF84">
    <property type="entry name" value="OS05G0327000 PROTEIN"/>
    <property type="match status" value="1"/>
</dbReference>
<dbReference type="SMR" id="A0A8I6WC18"/>
<reference evidence="3" key="2">
    <citation type="submission" date="2020-10" db="EMBL/GenBank/DDBJ databases">
        <authorList>
            <person name="Scholz U."/>
            <person name="Mascher M."/>
            <person name="Fiebig A."/>
        </authorList>
    </citation>
    <scope>NUCLEOTIDE SEQUENCE [LARGE SCALE GENOMIC DNA]</scope>
    <source>
        <strain evidence="3">cv. Morex</strain>
    </source>
</reference>
<dbReference type="InterPro" id="IPR013922">
    <property type="entry name" value="Cyclin_PHO80-like"/>
</dbReference>
<evidence type="ECO:0000313" key="4">
    <source>
        <dbReference type="Proteomes" id="UP000011116"/>
    </source>
</evidence>
<dbReference type="AlphaFoldDB" id="A0A8I6WC18"/>
<keyword evidence="2" id="KW-0131">Cell cycle</keyword>
<dbReference type="Gramene" id="HORVU.MOREX.r3.2HG0136240.1">
    <property type="protein sequence ID" value="HORVU.MOREX.r3.2HG0136240.1.CDS1"/>
    <property type="gene ID" value="HORVU.MOREX.r3.2HG0136240"/>
</dbReference>
<evidence type="ECO:0000256" key="1">
    <source>
        <dbReference type="ARBA" id="ARBA00022618"/>
    </source>
</evidence>
<accession>A0A8I6WC18</accession>
<evidence type="ECO:0008006" key="5">
    <source>
        <dbReference type="Google" id="ProtNLM"/>
    </source>
</evidence>
<dbReference type="GO" id="GO:0051301">
    <property type="term" value="P:cell division"/>
    <property type="evidence" value="ECO:0007669"/>
    <property type="project" value="UniProtKB-KW"/>
</dbReference>
<evidence type="ECO:0000256" key="2">
    <source>
        <dbReference type="ARBA" id="ARBA00023306"/>
    </source>
</evidence>
<proteinExistence type="predicted"/>
<dbReference type="Gramene" id="HORVU.MOREX.r2.2HG0112270.1">
    <property type="protein sequence ID" value="HORVU.MOREX.r2.2HG0112270.1.CDS.1"/>
    <property type="gene ID" value="HORVU.MOREX.r2.2HG0112270"/>
</dbReference>
<dbReference type="GO" id="GO:0019901">
    <property type="term" value="F:protein kinase binding"/>
    <property type="evidence" value="ECO:0007669"/>
    <property type="project" value="InterPro"/>
</dbReference>
<organism evidence="3 4">
    <name type="scientific">Hordeum vulgare subsp. vulgare</name>
    <name type="common">Domesticated barley</name>
    <dbReference type="NCBI Taxonomy" id="112509"/>
    <lineage>
        <taxon>Eukaryota</taxon>
        <taxon>Viridiplantae</taxon>
        <taxon>Streptophyta</taxon>
        <taxon>Embryophyta</taxon>
        <taxon>Tracheophyta</taxon>
        <taxon>Spermatophyta</taxon>
        <taxon>Magnoliopsida</taxon>
        <taxon>Liliopsida</taxon>
        <taxon>Poales</taxon>
        <taxon>Poaceae</taxon>
        <taxon>BOP clade</taxon>
        <taxon>Pooideae</taxon>
        <taxon>Triticodae</taxon>
        <taxon>Triticeae</taxon>
        <taxon>Hordeinae</taxon>
        <taxon>Hordeum</taxon>
    </lineage>
</organism>
<reference evidence="3" key="3">
    <citation type="submission" date="2022-01" db="UniProtKB">
        <authorList>
            <consortium name="EnsemblPlants"/>
        </authorList>
    </citation>
    <scope>IDENTIFICATION</scope>
    <source>
        <strain evidence="3">subsp. vulgare</strain>
    </source>
</reference>
<dbReference type="Gene3D" id="1.10.472.10">
    <property type="entry name" value="Cyclin-like"/>
    <property type="match status" value="1"/>
</dbReference>
<keyword evidence="4" id="KW-1185">Reference proteome</keyword>
<dbReference type="EnsemblPlants" id="HORVU.MOREX.r3.2HG0136240.1">
    <property type="protein sequence ID" value="HORVU.MOREX.r3.2HG0136240.1.CDS1"/>
    <property type="gene ID" value="HORVU.MOREX.r3.2HG0136240"/>
</dbReference>
<dbReference type="Pfam" id="PF08613">
    <property type="entry name" value="Cyclin"/>
    <property type="match status" value="1"/>
</dbReference>
<sequence>MAPSASDVLRLDGNGNPRTLRLFASLVEAESRRFASSAASQPAENGLVRAFRGGATPTIPIVEFLERLQRCNYLFDGAVYVLAAAYLALFMRSPAALEAGIVVEPATAHRLVSVAVLIGAKFVSPRYFERRVESFQICSGQSIRSSEMCPLELLFLRALNYRLFIADEEFQRFFRILERRPAPARSSLACGATKRKAQDEEEPRRVRACQLAARYGISGFFNRS</sequence>
<keyword evidence="1" id="KW-0132">Cell division</keyword>
<name>A0A8I6WC18_HORVV</name>
<evidence type="ECO:0000313" key="3">
    <source>
        <dbReference type="EnsemblPlants" id="HORVU.MOREX.r3.2HG0136240.1.CDS1"/>
    </source>
</evidence>
<reference evidence="4" key="1">
    <citation type="journal article" date="2012" name="Nature">
        <title>A physical, genetic and functional sequence assembly of the barley genome.</title>
        <authorList>
            <consortium name="The International Barley Genome Sequencing Consortium"/>
            <person name="Mayer K.F."/>
            <person name="Waugh R."/>
            <person name="Brown J.W."/>
            <person name="Schulman A."/>
            <person name="Langridge P."/>
            <person name="Platzer M."/>
            <person name="Fincher G.B."/>
            <person name="Muehlbauer G.J."/>
            <person name="Sato K."/>
            <person name="Close T.J."/>
            <person name="Wise R.P."/>
            <person name="Stein N."/>
        </authorList>
    </citation>
    <scope>NUCLEOTIDE SEQUENCE [LARGE SCALE GENOMIC DNA]</scope>
    <source>
        <strain evidence="4">cv. Morex</strain>
    </source>
</reference>
<dbReference type="Proteomes" id="UP000011116">
    <property type="component" value="Chromosome 2H"/>
</dbReference>